<dbReference type="EMBL" id="BPLR01004449">
    <property type="protein sequence ID" value="GIX94916.1"/>
    <property type="molecule type" value="Genomic_DNA"/>
</dbReference>
<dbReference type="Proteomes" id="UP001054945">
    <property type="component" value="Unassembled WGS sequence"/>
</dbReference>
<dbReference type="AlphaFoldDB" id="A0AAV4PGS8"/>
<comment type="caution">
    <text evidence="1">The sequence shown here is derived from an EMBL/GenBank/DDBJ whole genome shotgun (WGS) entry which is preliminary data.</text>
</comment>
<gene>
    <name evidence="1" type="ORF">CEXT_542071</name>
</gene>
<protein>
    <submittedName>
        <fullName evidence="1">Uncharacterized protein</fullName>
    </submittedName>
</protein>
<evidence type="ECO:0000313" key="1">
    <source>
        <dbReference type="EMBL" id="GIX94916.1"/>
    </source>
</evidence>
<keyword evidence="2" id="KW-1185">Reference proteome</keyword>
<evidence type="ECO:0000313" key="2">
    <source>
        <dbReference type="Proteomes" id="UP001054945"/>
    </source>
</evidence>
<organism evidence="1 2">
    <name type="scientific">Caerostris extrusa</name>
    <name type="common">Bark spider</name>
    <name type="synonym">Caerostris bankana</name>
    <dbReference type="NCBI Taxonomy" id="172846"/>
    <lineage>
        <taxon>Eukaryota</taxon>
        <taxon>Metazoa</taxon>
        <taxon>Ecdysozoa</taxon>
        <taxon>Arthropoda</taxon>
        <taxon>Chelicerata</taxon>
        <taxon>Arachnida</taxon>
        <taxon>Araneae</taxon>
        <taxon>Araneomorphae</taxon>
        <taxon>Entelegynae</taxon>
        <taxon>Araneoidea</taxon>
        <taxon>Araneidae</taxon>
        <taxon>Caerostris</taxon>
    </lineage>
</organism>
<name>A0AAV4PGS8_CAEEX</name>
<proteinExistence type="predicted"/>
<sequence length="215" mass="24351">MKEVSLEYKKMKRKLPRFTKTSLVAEEFDKWHLGEEQEKKKNSILRNNNRPLYCSTKNCQKGCFVVRNYHFSWPCAVCANGHCPPLAQLAESNFFVCSDNGKEGPCRHQGVSKTRHSGCANNGWNGSDKQPMILKHDGWPLAGNGKNIDNGKHYNLRICRAHVRHFDQASVSSKTHSTIDSRQLSSVLTSEHLNVKAKSESGLQREKIAILKCLL</sequence>
<accession>A0AAV4PGS8</accession>
<reference evidence="1 2" key="1">
    <citation type="submission" date="2021-06" db="EMBL/GenBank/DDBJ databases">
        <title>Caerostris extrusa draft genome.</title>
        <authorList>
            <person name="Kono N."/>
            <person name="Arakawa K."/>
        </authorList>
    </citation>
    <scope>NUCLEOTIDE SEQUENCE [LARGE SCALE GENOMIC DNA]</scope>
</reference>